<dbReference type="EMBL" id="JAUUTY010000004">
    <property type="protein sequence ID" value="KAK1652228.1"/>
    <property type="molecule type" value="Genomic_DNA"/>
</dbReference>
<reference evidence="1" key="1">
    <citation type="submission" date="2023-07" db="EMBL/GenBank/DDBJ databases">
        <title>A chromosome-level genome assembly of Lolium multiflorum.</title>
        <authorList>
            <person name="Chen Y."/>
            <person name="Copetti D."/>
            <person name="Kolliker R."/>
            <person name="Studer B."/>
        </authorList>
    </citation>
    <scope>NUCLEOTIDE SEQUENCE</scope>
    <source>
        <strain evidence="1">02402/16</strain>
        <tissue evidence="1">Leaf</tissue>
    </source>
</reference>
<dbReference type="Proteomes" id="UP001231189">
    <property type="component" value="Unassembled WGS sequence"/>
</dbReference>
<organism evidence="1 2">
    <name type="scientific">Lolium multiflorum</name>
    <name type="common">Italian ryegrass</name>
    <name type="synonym">Lolium perenne subsp. multiflorum</name>
    <dbReference type="NCBI Taxonomy" id="4521"/>
    <lineage>
        <taxon>Eukaryota</taxon>
        <taxon>Viridiplantae</taxon>
        <taxon>Streptophyta</taxon>
        <taxon>Embryophyta</taxon>
        <taxon>Tracheophyta</taxon>
        <taxon>Spermatophyta</taxon>
        <taxon>Magnoliopsida</taxon>
        <taxon>Liliopsida</taxon>
        <taxon>Poales</taxon>
        <taxon>Poaceae</taxon>
        <taxon>BOP clade</taxon>
        <taxon>Pooideae</taxon>
        <taxon>Poodae</taxon>
        <taxon>Poeae</taxon>
        <taxon>Poeae Chloroplast Group 2 (Poeae type)</taxon>
        <taxon>Loliodinae</taxon>
        <taxon>Loliinae</taxon>
        <taxon>Lolium</taxon>
    </lineage>
</organism>
<dbReference type="AlphaFoldDB" id="A0AAD8SJ48"/>
<keyword evidence="2" id="KW-1185">Reference proteome</keyword>
<accession>A0AAD8SJ48</accession>
<proteinExistence type="predicted"/>
<sequence length="332" mass="35930">MAKPKLKAGRINRRGVGYVESTEDAHAMLELARARALSSKPKELRIVISEAIAPLDAPEIVAILKIGGYADRDVDQIFSKAVATSTYEKDLPIAVINPRVLFFKEKALKKLNECYGKAFDARRVARLRLKDIHAKLNTVEAEVRTTNSKIIDLQRNIRTALLIRAAAKSPPLQLPQGITPDELKLHYAFLIDPLFQEVNPPVLKSGPDIADGILQLRTNLGLPPTGGQAVSNLLASLRAELAILIRRHVTVEFDKSVLLQEVHMEETTIKILNDRLPYIRSLMTSQSVYGADGLEKVGRCGGQAPPGDLGGAGGCAAGDVDCGAPAPNIAST</sequence>
<evidence type="ECO:0000313" key="1">
    <source>
        <dbReference type="EMBL" id="KAK1652228.1"/>
    </source>
</evidence>
<protein>
    <submittedName>
        <fullName evidence="1">Uncharacterized protein</fullName>
    </submittedName>
</protein>
<evidence type="ECO:0000313" key="2">
    <source>
        <dbReference type="Proteomes" id="UP001231189"/>
    </source>
</evidence>
<comment type="caution">
    <text evidence="1">The sequence shown here is derived from an EMBL/GenBank/DDBJ whole genome shotgun (WGS) entry which is preliminary data.</text>
</comment>
<name>A0AAD8SJ48_LOLMU</name>
<gene>
    <name evidence="1" type="ORF">QYE76_070033</name>
</gene>